<sequence length="322" mass="34193">MAGHRSADDRRGVLARAGASRLRLAANDCFKLPQTTVLDCRFGNVEAVSTLLAEYQRRVVDDELDELLESLPALAIDGPKGVGKTRTALQRANTVHRLDDPAALAVAQADPSRLVQGEPPVLIDEWQRLKEVWDLVRRAVDDGAPPGSFLLTGSAIPDPPPTHSGAGRIATVRLRPLAVSERLRSSSVSLADLLSGEGARVAGTTDVSLADYTDEILASGLPGIRPLKDRARRLQLDGYVDRVIDRDIPDDAGAVIRNPAALRRWMSAYAAATSTTAAFEALRDAASGGGVGEAVQGHDAGLPRRAHSRLVAGRGSGMDSEQ</sequence>
<evidence type="ECO:0000313" key="4">
    <source>
        <dbReference type="Proteomes" id="UP001058860"/>
    </source>
</evidence>
<dbReference type="InterPro" id="IPR027417">
    <property type="entry name" value="P-loop_NTPase"/>
</dbReference>
<dbReference type="EMBL" id="CP088295">
    <property type="protein sequence ID" value="UUY05549.1"/>
    <property type="molecule type" value="Genomic_DNA"/>
</dbReference>
<feature type="domain" description="AAA" evidence="2">
    <location>
        <begin position="72"/>
        <end position="182"/>
    </location>
</feature>
<evidence type="ECO:0000256" key="1">
    <source>
        <dbReference type="SAM" id="MobiDB-lite"/>
    </source>
</evidence>
<dbReference type="PANTHER" id="PTHR43566">
    <property type="entry name" value="CONSERVED PROTEIN"/>
    <property type="match status" value="1"/>
</dbReference>
<evidence type="ECO:0000313" key="3">
    <source>
        <dbReference type="EMBL" id="UUY05549.1"/>
    </source>
</evidence>
<evidence type="ECO:0000259" key="2">
    <source>
        <dbReference type="Pfam" id="PF13173"/>
    </source>
</evidence>
<dbReference type="PANTHER" id="PTHR43566:SF2">
    <property type="entry name" value="DUF4143 DOMAIN-CONTAINING PROTEIN"/>
    <property type="match status" value="1"/>
</dbReference>
<dbReference type="InterPro" id="IPR041682">
    <property type="entry name" value="AAA_14"/>
</dbReference>
<gene>
    <name evidence="3" type="ORF">LRS13_08530</name>
</gene>
<organism evidence="3 4">
    <name type="scientific">Svornostia abyssi</name>
    <dbReference type="NCBI Taxonomy" id="2898438"/>
    <lineage>
        <taxon>Bacteria</taxon>
        <taxon>Bacillati</taxon>
        <taxon>Actinomycetota</taxon>
        <taxon>Thermoleophilia</taxon>
        <taxon>Solirubrobacterales</taxon>
        <taxon>Baekduiaceae</taxon>
        <taxon>Svornostia</taxon>
    </lineage>
</organism>
<dbReference type="SUPFAM" id="SSF52540">
    <property type="entry name" value="P-loop containing nucleoside triphosphate hydrolases"/>
    <property type="match status" value="1"/>
</dbReference>
<reference evidence="4" key="1">
    <citation type="submission" date="2021-11" db="EMBL/GenBank/DDBJ databases">
        <title>Cultivation dependent microbiological survey of springs from the worlds oldest radium mine currently devoted to the extraction of radon-saturated water.</title>
        <authorList>
            <person name="Kapinusova G."/>
            <person name="Smrhova T."/>
            <person name="Strejcek M."/>
            <person name="Suman J."/>
            <person name="Jani K."/>
            <person name="Pajer P."/>
            <person name="Uhlik O."/>
        </authorList>
    </citation>
    <scope>NUCLEOTIDE SEQUENCE [LARGE SCALE GENOMIC DNA]</scope>
    <source>
        <strain evidence="4">J379</strain>
    </source>
</reference>
<dbReference type="Proteomes" id="UP001058860">
    <property type="component" value="Chromosome"/>
</dbReference>
<protein>
    <submittedName>
        <fullName evidence="3">AAA family ATPase</fullName>
    </submittedName>
</protein>
<accession>A0ABY5PLI0</accession>
<dbReference type="Pfam" id="PF13173">
    <property type="entry name" value="AAA_14"/>
    <property type="match status" value="1"/>
</dbReference>
<keyword evidence="4" id="KW-1185">Reference proteome</keyword>
<dbReference type="RefSeq" id="WP_353865995.1">
    <property type="nucleotide sequence ID" value="NZ_CP088295.1"/>
</dbReference>
<name>A0ABY5PLI0_9ACTN</name>
<proteinExistence type="predicted"/>
<feature type="region of interest" description="Disordered" evidence="1">
    <location>
        <begin position="290"/>
        <end position="322"/>
    </location>
</feature>